<dbReference type="Pfam" id="PF05176">
    <property type="entry name" value="ATP-synt_10"/>
    <property type="match status" value="1"/>
</dbReference>
<keyword evidence="3" id="KW-1185">Reference proteome</keyword>
<dbReference type="Proteomes" id="UP000233524">
    <property type="component" value="Unassembled WGS sequence"/>
</dbReference>
<dbReference type="FunCoup" id="A0A2N3N297">
    <property type="interactions" value="139"/>
</dbReference>
<dbReference type="VEuPathDB" id="FungiDB:jhhlp_007295"/>
<proteinExistence type="predicted"/>
<sequence>MAVPRTRAAAALLRPSLGPLPCLLCQWHRSLSTTSRHALPEPKPSDVGKTDAPAPTAAPSVRAEPVPAGAAINAPRSYGKRLENFTPQPLPRPIGMPEPPLPGENTGIDLRSLRERRDDFVNYDKHLIRRRELKEKISRPYFRDWTNLQHHDGKSFIAPPRLFRADRALYFPNLFGQTLHKDGLERDTTPQLWGRASVVAIFSSKWGEEQVNSFVSPNENPELRDILNSDPIHGQIVRINVEDNSMKAWIVTMFMGSLRRSLGEENWGRYFLVRKGVTDYVKESIGLLNGKVGYTYLVDPQCRIRWAASGSSLPEEREGLVKGFRKLVGEAREIGEQMATEQAQIQRGNAEPKLRNLACRRSDSPINIGKRLSLNHKILVDGVRLAQHAVGHRMAVVDTIPLSKHVLSLSSSGVTRTELVDIVVDVGEKVGAVARGLKRGAKATEVATMLGKLFAEKREVILL</sequence>
<evidence type="ECO:0000256" key="1">
    <source>
        <dbReference type="SAM" id="MobiDB-lite"/>
    </source>
</evidence>
<dbReference type="InterPro" id="IPR007849">
    <property type="entry name" value="ATP10"/>
</dbReference>
<feature type="region of interest" description="Disordered" evidence="1">
    <location>
        <begin position="35"/>
        <end position="102"/>
    </location>
</feature>
<protein>
    <recommendedName>
        <fullName evidence="4">Mitochondrial ATPase complex subunit ATP10</fullName>
    </recommendedName>
</protein>
<accession>A0A2N3N297</accession>
<feature type="compositionally biased region" description="Pro residues" evidence="1">
    <location>
        <begin position="88"/>
        <end position="102"/>
    </location>
</feature>
<reference evidence="2 3" key="1">
    <citation type="journal article" date="2017" name="G3 (Bethesda)">
        <title>First Draft Genome Sequence of the Pathogenic Fungus Lomentospora prolificans (Formerly Scedosporium prolificans).</title>
        <authorList>
            <person name="Luo R."/>
            <person name="Zimin A."/>
            <person name="Workman R."/>
            <person name="Fan Y."/>
            <person name="Pertea G."/>
            <person name="Grossman N."/>
            <person name="Wear M.P."/>
            <person name="Jia B."/>
            <person name="Miller H."/>
            <person name="Casadevall A."/>
            <person name="Timp W."/>
            <person name="Zhang S.X."/>
            <person name="Salzberg S.L."/>
        </authorList>
    </citation>
    <scope>NUCLEOTIDE SEQUENCE [LARGE SCALE GENOMIC DNA]</scope>
    <source>
        <strain evidence="2 3">JHH-5317</strain>
    </source>
</reference>
<dbReference type="PANTHER" id="PTHR28106:SF1">
    <property type="entry name" value="MITOCHONDRIAL ATPASE COMPLEX SUBUNIT ATP10"/>
    <property type="match status" value="1"/>
</dbReference>
<evidence type="ECO:0000313" key="3">
    <source>
        <dbReference type="Proteomes" id="UP000233524"/>
    </source>
</evidence>
<feature type="compositionally biased region" description="Basic and acidic residues" evidence="1">
    <location>
        <begin position="38"/>
        <end position="49"/>
    </location>
</feature>
<comment type="caution">
    <text evidence="2">The sequence shown here is derived from an EMBL/GenBank/DDBJ whole genome shotgun (WGS) entry which is preliminary data.</text>
</comment>
<organism evidence="2 3">
    <name type="scientific">Lomentospora prolificans</name>
    <dbReference type="NCBI Taxonomy" id="41688"/>
    <lineage>
        <taxon>Eukaryota</taxon>
        <taxon>Fungi</taxon>
        <taxon>Dikarya</taxon>
        <taxon>Ascomycota</taxon>
        <taxon>Pezizomycotina</taxon>
        <taxon>Sordariomycetes</taxon>
        <taxon>Hypocreomycetidae</taxon>
        <taxon>Microascales</taxon>
        <taxon>Microascaceae</taxon>
        <taxon>Lomentospora</taxon>
    </lineage>
</organism>
<dbReference type="GO" id="GO:0033615">
    <property type="term" value="P:mitochondrial proton-transporting ATP synthase complex assembly"/>
    <property type="evidence" value="ECO:0007669"/>
    <property type="project" value="TreeGrafter"/>
</dbReference>
<dbReference type="STRING" id="41688.A0A2N3N297"/>
<dbReference type="InParanoid" id="A0A2N3N297"/>
<dbReference type="PANTHER" id="PTHR28106">
    <property type="entry name" value="MITOCHONDRIAL ATPASE COMPLEX SUBUNIT ATP10"/>
    <property type="match status" value="1"/>
</dbReference>
<dbReference type="GO" id="GO:0005743">
    <property type="term" value="C:mitochondrial inner membrane"/>
    <property type="evidence" value="ECO:0007669"/>
    <property type="project" value="TreeGrafter"/>
</dbReference>
<dbReference type="AlphaFoldDB" id="A0A2N3N297"/>
<dbReference type="EMBL" id="NLAX01001034">
    <property type="protein sequence ID" value="PKS06547.1"/>
    <property type="molecule type" value="Genomic_DNA"/>
</dbReference>
<name>A0A2N3N297_9PEZI</name>
<evidence type="ECO:0000313" key="2">
    <source>
        <dbReference type="EMBL" id="PKS06547.1"/>
    </source>
</evidence>
<gene>
    <name evidence="2" type="ORF">jhhlp_007295</name>
</gene>
<dbReference type="OrthoDB" id="17089at2759"/>
<evidence type="ECO:0008006" key="4">
    <source>
        <dbReference type="Google" id="ProtNLM"/>
    </source>
</evidence>